<dbReference type="Pfam" id="PF02674">
    <property type="entry name" value="Colicin_V"/>
    <property type="match status" value="1"/>
</dbReference>
<feature type="transmembrane region" description="Helical" evidence="5">
    <location>
        <begin position="6"/>
        <end position="23"/>
    </location>
</feature>
<protein>
    <submittedName>
        <fullName evidence="6">Colicin V</fullName>
    </submittedName>
</protein>
<dbReference type="InterPro" id="IPR003825">
    <property type="entry name" value="Colicin-V_CvpA"/>
</dbReference>
<dbReference type="GO" id="GO:0016020">
    <property type="term" value="C:membrane"/>
    <property type="evidence" value="ECO:0007669"/>
    <property type="project" value="UniProtKB-SubCell"/>
</dbReference>
<comment type="subcellular location">
    <subcellularLocation>
        <location evidence="1">Membrane</location>
        <topology evidence="1">Multi-pass membrane protein</topology>
    </subcellularLocation>
</comment>
<feature type="transmembrane region" description="Helical" evidence="5">
    <location>
        <begin position="30"/>
        <end position="46"/>
    </location>
</feature>
<evidence type="ECO:0000313" key="6">
    <source>
        <dbReference type="EMBL" id="KTC79329.1"/>
    </source>
</evidence>
<evidence type="ECO:0000313" key="8">
    <source>
        <dbReference type="Proteomes" id="UP000054921"/>
    </source>
</evidence>
<dbReference type="AlphaFoldDB" id="A0A0W0S8B0"/>
<organism evidence="6 8">
    <name type="scientific">Legionella cherrii</name>
    <dbReference type="NCBI Taxonomy" id="28084"/>
    <lineage>
        <taxon>Bacteria</taxon>
        <taxon>Pseudomonadati</taxon>
        <taxon>Pseudomonadota</taxon>
        <taxon>Gammaproteobacteria</taxon>
        <taxon>Legionellales</taxon>
        <taxon>Legionellaceae</taxon>
        <taxon>Legionella</taxon>
    </lineage>
</organism>
<evidence type="ECO:0000256" key="3">
    <source>
        <dbReference type="ARBA" id="ARBA00022989"/>
    </source>
</evidence>
<evidence type="ECO:0000256" key="4">
    <source>
        <dbReference type="ARBA" id="ARBA00023136"/>
    </source>
</evidence>
<reference evidence="7 9" key="2">
    <citation type="submission" date="2018-12" db="EMBL/GenBank/DDBJ databases">
        <authorList>
            <consortium name="Pathogen Informatics"/>
        </authorList>
    </citation>
    <scope>NUCLEOTIDE SEQUENCE [LARGE SCALE GENOMIC DNA]</scope>
    <source>
        <strain evidence="7 9">NCTC11976</strain>
    </source>
</reference>
<dbReference type="Proteomes" id="UP000054921">
    <property type="component" value="Unassembled WGS sequence"/>
</dbReference>
<keyword evidence="2 5" id="KW-0812">Transmembrane</keyword>
<dbReference type="EMBL" id="LR134173">
    <property type="protein sequence ID" value="VEB37031.1"/>
    <property type="molecule type" value="Genomic_DNA"/>
</dbReference>
<dbReference type="InterPro" id="IPR052719">
    <property type="entry name" value="CvpA-like"/>
</dbReference>
<keyword evidence="4 5" id="KW-0472">Membrane</keyword>
<dbReference type="Proteomes" id="UP000277577">
    <property type="component" value="Chromosome"/>
</dbReference>
<dbReference type="GO" id="GO:0009403">
    <property type="term" value="P:toxin biosynthetic process"/>
    <property type="evidence" value="ECO:0007669"/>
    <property type="project" value="InterPro"/>
</dbReference>
<dbReference type="STRING" id="28084.Lche_1349"/>
<reference evidence="6 8" key="1">
    <citation type="submission" date="2015-11" db="EMBL/GenBank/DDBJ databases">
        <title>Genomic analysis of 38 Legionella species identifies large and diverse effector repertoires.</title>
        <authorList>
            <person name="Burstein D."/>
            <person name="Amaro F."/>
            <person name="Zusman T."/>
            <person name="Lifshitz Z."/>
            <person name="Cohen O."/>
            <person name="Gilbert J.A."/>
            <person name="Pupko T."/>
            <person name="Shuman H.A."/>
            <person name="Segal G."/>
        </authorList>
    </citation>
    <scope>NUCLEOTIDE SEQUENCE [LARGE SCALE GENOMIC DNA]</scope>
    <source>
        <strain evidence="6 8">ORW</strain>
    </source>
</reference>
<accession>A0A0W0S8B0</accession>
<proteinExistence type="predicted"/>
<dbReference type="EMBL" id="LNXW01000013">
    <property type="protein sequence ID" value="KTC79329.1"/>
    <property type="molecule type" value="Genomic_DNA"/>
</dbReference>
<keyword evidence="3 5" id="KW-1133">Transmembrane helix</keyword>
<gene>
    <name evidence="6" type="primary">dedE</name>
    <name evidence="6" type="ORF">Lche_1349</name>
    <name evidence="7" type="ORF">NCTC11976_02007</name>
</gene>
<evidence type="ECO:0000256" key="1">
    <source>
        <dbReference type="ARBA" id="ARBA00004141"/>
    </source>
</evidence>
<dbReference type="PATRIC" id="fig|28084.5.peg.1470"/>
<evidence type="ECO:0000313" key="7">
    <source>
        <dbReference type="EMBL" id="VEB37031.1"/>
    </source>
</evidence>
<evidence type="ECO:0000256" key="5">
    <source>
        <dbReference type="SAM" id="Phobius"/>
    </source>
</evidence>
<feature type="transmembrane region" description="Helical" evidence="5">
    <location>
        <begin position="102"/>
        <end position="123"/>
    </location>
</feature>
<sequence length="180" mass="19578">MQAQWVDIILIIVIGLSTITGLLRGFIKEFIALGVWVLAIWAGYNYSNALNPYLQPYIQDPSIRSIAGFVIIVLGVLITGGIANAILGLFLRGSGLGAMDKVLGGMFGFARGVLILSLVFAVLSMTSLPYQQYVQTSRVYNQLLPVINWISGYLPGLINKAKQTVSVNESFKLIDIVPES</sequence>
<feature type="transmembrane region" description="Helical" evidence="5">
    <location>
        <begin position="66"/>
        <end position="90"/>
    </location>
</feature>
<dbReference type="PANTHER" id="PTHR36926:SF1">
    <property type="entry name" value="COLICIN V PRODUCTION PROTEIN"/>
    <property type="match status" value="1"/>
</dbReference>
<dbReference type="OrthoDB" id="9810601at2"/>
<evidence type="ECO:0000256" key="2">
    <source>
        <dbReference type="ARBA" id="ARBA00022692"/>
    </source>
</evidence>
<name>A0A0W0S8B0_9GAMM</name>
<dbReference type="PANTHER" id="PTHR36926">
    <property type="entry name" value="COLICIN V PRODUCTION PROTEIN"/>
    <property type="match status" value="1"/>
</dbReference>
<dbReference type="RefSeq" id="WP_028381877.1">
    <property type="nucleotide sequence ID" value="NZ_CAAAIT010000008.1"/>
</dbReference>
<keyword evidence="9" id="KW-1185">Reference proteome</keyword>
<evidence type="ECO:0000313" key="9">
    <source>
        <dbReference type="Proteomes" id="UP000277577"/>
    </source>
</evidence>